<evidence type="ECO:0000259" key="3">
    <source>
        <dbReference type="PROSITE" id="PS51782"/>
    </source>
</evidence>
<dbReference type="InterPro" id="IPR036779">
    <property type="entry name" value="LysM_dom_sf"/>
</dbReference>
<dbReference type="PROSITE" id="PS51782">
    <property type="entry name" value="LYSM"/>
    <property type="match status" value="1"/>
</dbReference>
<dbReference type="InterPro" id="IPR018392">
    <property type="entry name" value="LysM"/>
</dbReference>
<keyword evidence="5" id="KW-1185">Reference proteome</keyword>
<keyword evidence="2" id="KW-0732">Signal</keyword>
<accession>A0ABU5DAL9</accession>
<dbReference type="SMART" id="SM00028">
    <property type="entry name" value="TPR"/>
    <property type="match status" value="2"/>
</dbReference>
<dbReference type="InterPro" id="IPR011990">
    <property type="entry name" value="TPR-like_helical_dom_sf"/>
</dbReference>
<dbReference type="Gene3D" id="3.10.350.10">
    <property type="entry name" value="LysM domain"/>
    <property type="match status" value="1"/>
</dbReference>
<dbReference type="SMART" id="SM00257">
    <property type="entry name" value="LysM"/>
    <property type="match status" value="1"/>
</dbReference>
<evidence type="ECO:0000313" key="5">
    <source>
        <dbReference type="Proteomes" id="UP001285263"/>
    </source>
</evidence>
<feature type="compositionally biased region" description="Pro residues" evidence="1">
    <location>
        <begin position="26"/>
        <end position="55"/>
    </location>
</feature>
<feature type="region of interest" description="Disordered" evidence="1">
    <location>
        <begin position="26"/>
        <end position="56"/>
    </location>
</feature>
<feature type="domain" description="LysM" evidence="3">
    <location>
        <begin position="117"/>
        <end position="164"/>
    </location>
</feature>
<dbReference type="SUPFAM" id="SSF48452">
    <property type="entry name" value="TPR-like"/>
    <property type="match status" value="1"/>
</dbReference>
<comment type="caution">
    <text evidence="4">The sequence shown here is derived from an EMBL/GenBank/DDBJ whole genome shotgun (WGS) entry which is preliminary data.</text>
</comment>
<dbReference type="RefSeq" id="WP_320421165.1">
    <property type="nucleotide sequence ID" value="NZ_JAXCLA010000001.1"/>
</dbReference>
<dbReference type="CDD" id="cd00118">
    <property type="entry name" value="LysM"/>
    <property type="match status" value="1"/>
</dbReference>
<dbReference type="EMBL" id="JAXCLA010000001">
    <property type="protein sequence ID" value="MDY0743299.1"/>
    <property type="molecule type" value="Genomic_DNA"/>
</dbReference>
<feature type="chain" id="PRO_5047298450" evidence="2">
    <location>
        <begin position="27"/>
        <end position="299"/>
    </location>
</feature>
<dbReference type="Proteomes" id="UP001285263">
    <property type="component" value="Unassembled WGS sequence"/>
</dbReference>
<name>A0ABU5DAL9_9BURK</name>
<gene>
    <name evidence="4" type="ORF">SNE35_02220</name>
</gene>
<dbReference type="Gene3D" id="1.25.40.10">
    <property type="entry name" value="Tetratricopeptide repeat domain"/>
    <property type="match status" value="1"/>
</dbReference>
<organism evidence="4 5">
    <name type="scientific">Roseateles agri</name>
    <dbReference type="NCBI Taxonomy" id="3098619"/>
    <lineage>
        <taxon>Bacteria</taxon>
        <taxon>Pseudomonadati</taxon>
        <taxon>Pseudomonadota</taxon>
        <taxon>Betaproteobacteria</taxon>
        <taxon>Burkholderiales</taxon>
        <taxon>Sphaerotilaceae</taxon>
        <taxon>Roseateles</taxon>
    </lineage>
</organism>
<dbReference type="Pfam" id="PF01476">
    <property type="entry name" value="LysM"/>
    <property type="match status" value="1"/>
</dbReference>
<sequence>MMLLRLSLSLGLAGLLISCAQGPVNHAPPAPPTPTTPKSEPPPEPAAPDPGPVPVLSPQQAAKFAMSAVSLLEQGKEAEAREDIQRALAAEPSNKLAQSLLRQISVDPVATLGKESFSYTVRPNDSLSSIAGRFMGDIYSFYILARYNNISVPKQLAGGQVLRIPGKAPPPLPATVTPAPAPTLVAAPAPVAPVPAPNPGEVSMKAGEAAERAGNLTRAYAEYLKAASLDQPGADAKAEQVRGKLVTSLSRGARTAFAKQDLDGAIKAWDQVLVVDPGNDTAKLERQRAVSLKQKLSGK</sequence>
<protein>
    <submittedName>
        <fullName evidence="4">LysM domain-containing protein</fullName>
    </submittedName>
</protein>
<evidence type="ECO:0000256" key="2">
    <source>
        <dbReference type="SAM" id="SignalP"/>
    </source>
</evidence>
<dbReference type="PROSITE" id="PS51257">
    <property type="entry name" value="PROKAR_LIPOPROTEIN"/>
    <property type="match status" value="1"/>
</dbReference>
<dbReference type="SUPFAM" id="SSF54106">
    <property type="entry name" value="LysM domain"/>
    <property type="match status" value="1"/>
</dbReference>
<dbReference type="InterPro" id="IPR019734">
    <property type="entry name" value="TPR_rpt"/>
</dbReference>
<reference evidence="4 5" key="1">
    <citation type="submission" date="2023-11" db="EMBL/GenBank/DDBJ databases">
        <title>Paucibacter sp. nov., isolated from fresh soil in Korea.</title>
        <authorList>
            <person name="Le N.T.T."/>
        </authorList>
    </citation>
    <scope>NUCLEOTIDE SEQUENCE [LARGE SCALE GENOMIC DNA]</scope>
    <source>
        <strain evidence="4 5">R3-3</strain>
    </source>
</reference>
<evidence type="ECO:0000256" key="1">
    <source>
        <dbReference type="SAM" id="MobiDB-lite"/>
    </source>
</evidence>
<feature type="signal peptide" evidence="2">
    <location>
        <begin position="1"/>
        <end position="26"/>
    </location>
</feature>
<evidence type="ECO:0000313" key="4">
    <source>
        <dbReference type="EMBL" id="MDY0743299.1"/>
    </source>
</evidence>
<proteinExistence type="predicted"/>